<reference evidence="1" key="2">
    <citation type="submission" date="2021-10" db="EMBL/GenBank/DDBJ databases">
        <authorList>
            <person name="Mesa V."/>
        </authorList>
    </citation>
    <scope>NUCLEOTIDE SEQUENCE</scope>
    <source>
        <strain evidence="1">CC3_PB</strain>
    </source>
</reference>
<gene>
    <name evidence="2" type="ORF">CNEO2_720027</name>
    <name evidence="1" type="ORF">CNEO_44755</name>
    <name evidence="3" type="ORF">CNEONATNEC25_00931</name>
</gene>
<evidence type="ECO:0000313" key="1">
    <source>
        <dbReference type="EMBL" id="CAG9710411.1"/>
    </source>
</evidence>
<dbReference type="RefSeq" id="WP_157065761.1">
    <property type="nucleotide sequence ID" value="NZ_CAKJVD010000019.1"/>
</dbReference>
<dbReference type="AlphaFoldDB" id="A0A650LWZ0"/>
<dbReference type="Proteomes" id="UP000431451">
    <property type="component" value="Unassembled WGS sequence"/>
</dbReference>
<reference evidence="3 4" key="1">
    <citation type="submission" date="2018-06" db="EMBL/GenBank/DDBJ databases">
        <authorList>
            <consortium name="IHU Genomes"/>
        </authorList>
    </citation>
    <scope>NUCLEOTIDE SEQUENCE [LARGE SCALE GENOMIC DNA]</scope>
    <source>
        <strain evidence="3 4">NEC25</strain>
    </source>
</reference>
<name>A0A650LWZ0_9CLOT</name>
<organism evidence="3 4">
    <name type="scientific">Clostridium neonatale</name>
    <dbReference type="NCBI Taxonomy" id="137838"/>
    <lineage>
        <taxon>Bacteria</taxon>
        <taxon>Bacillati</taxon>
        <taxon>Bacillota</taxon>
        <taxon>Clostridia</taxon>
        <taxon>Eubacteriales</taxon>
        <taxon>Clostridiaceae</taxon>
        <taxon>Clostridium</taxon>
    </lineage>
</organism>
<proteinExistence type="predicted"/>
<dbReference type="Proteomes" id="UP001189143">
    <property type="component" value="Unassembled WGS sequence"/>
</dbReference>
<dbReference type="GeneID" id="68876273"/>
<dbReference type="EMBL" id="CAKJVE010000004">
    <property type="protein sequence ID" value="CAG9710411.1"/>
    <property type="molecule type" value="Genomic_DNA"/>
</dbReference>
<accession>A0A650LWZ0</accession>
<protein>
    <submittedName>
        <fullName evidence="3">Uncharacterized protein</fullName>
    </submittedName>
</protein>
<evidence type="ECO:0000313" key="2">
    <source>
        <dbReference type="EMBL" id="CAI3678688.1"/>
    </source>
</evidence>
<evidence type="ECO:0000313" key="4">
    <source>
        <dbReference type="Proteomes" id="UP000431451"/>
    </source>
</evidence>
<evidence type="ECO:0000313" key="3">
    <source>
        <dbReference type="EMBL" id="VCT83335.1"/>
    </source>
</evidence>
<dbReference type="Proteomes" id="UP000789738">
    <property type="component" value="Unassembled WGS sequence"/>
</dbReference>
<reference evidence="2" key="3">
    <citation type="submission" date="2022-10" db="EMBL/GenBank/DDBJ databases">
        <authorList>
            <person name="Aires J."/>
            <person name="Mesa V."/>
        </authorList>
    </citation>
    <scope>NUCLEOTIDE SEQUENCE</scope>
    <source>
        <strain evidence="2">Clostridium neonatale JD116</strain>
    </source>
</reference>
<dbReference type="EMBL" id="CAMTCP010000273">
    <property type="protein sequence ID" value="CAI3678688.1"/>
    <property type="molecule type" value="Genomic_DNA"/>
</dbReference>
<sequence length="57" mass="6577">MNKMNAEIDIKNENEILRVYEHNLQNAKSDSERSKINSYIDRAKKEISNRKAAAGLN</sequence>
<dbReference type="EMBL" id="UWJD01000001">
    <property type="protein sequence ID" value="VCT83335.1"/>
    <property type="molecule type" value="Genomic_DNA"/>
</dbReference>